<keyword evidence="1" id="KW-0711">Selenium</keyword>
<evidence type="ECO:0000313" key="5">
    <source>
        <dbReference type="Proteomes" id="UP001597273"/>
    </source>
</evidence>
<comment type="caution">
    <text evidence="4">The sequence shown here is derived from an EMBL/GenBank/DDBJ whole genome shotgun (WGS) entry which is preliminary data.</text>
</comment>
<accession>A0ABW4QJL3</accession>
<dbReference type="NCBIfam" id="TIGR03167">
    <property type="entry name" value="tRNA_sel_U_synt"/>
    <property type="match status" value="1"/>
</dbReference>
<reference evidence="5" key="1">
    <citation type="journal article" date="2019" name="Int. J. Syst. Evol. Microbiol.">
        <title>The Global Catalogue of Microorganisms (GCM) 10K type strain sequencing project: providing services to taxonomists for standard genome sequencing and annotation.</title>
        <authorList>
            <consortium name="The Broad Institute Genomics Platform"/>
            <consortium name="The Broad Institute Genome Sequencing Center for Infectious Disease"/>
            <person name="Wu L."/>
            <person name="Ma J."/>
        </authorList>
    </citation>
    <scope>NUCLEOTIDE SEQUENCE [LARGE SCALE GENOMIC DNA]</scope>
    <source>
        <strain evidence="5">CGMCC 1.15475</strain>
    </source>
</reference>
<dbReference type="InterPro" id="IPR001763">
    <property type="entry name" value="Rhodanese-like_dom"/>
</dbReference>
<evidence type="ECO:0000256" key="2">
    <source>
        <dbReference type="SAM" id="MobiDB-lite"/>
    </source>
</evidence>
<dbReference type="SMART" id="SM00450">
    <property type="entry name" value="RHOD"/>
    <property type="match status" value="1"/>
</dbReference>
<dbReference type="InterPro" id="IPR036873">
    <property type="entry name" value="Rhodanese-like_dom_sf"/>
</dbReference>
<dbReference type="EC" id="2.5.1.-" evidence="4"/>
<dbReference type="RefSeq" id="WP_204893240.1">
    <property type="nucleotide sequence ID" value="NZ_JBHUFW010000008.1"/>
</dbReference>
<dbReference type="InterPro" id="IPR027417">
    <property type="entry name" value="P-loop_NTPase"/>
</dbReference>
<dbReference type="GO" id="GO:0016740">
    <property type="term" value="F:transferase activity"/>
    <property type="evidence" value="ECO:0007669"/>
    <property type="project" value="UniProtKB-KW"/>
</dbReference>
<dbReference type="InterPro" id="IPR058840">
    <property type="entry name" value="AAA_SelU"/>
</dbReference>
<evidence type="ECO:0000256" key="1">
    <source>
        <dbReference type="ARBA" id="ARBA00023266"/>
    </source>
</evidence>
<dbReference type="InterPro" id="IPR017582">
    <property type="entry name" value="SelU"/>
</dbReference>
<feature type="compositionally biased region" description="Basic and acidic residues" evidence="2">
    <location>
        <begin position="360"/>
        <end position="369"/>
    </location>
</feature>
<dbReference type="Pfam" id="PF26341">
    <property type="entry name" value="AAA_SelU"/>
    <property type="match status" value="1"/>
</dbReference>
<dbReference type="PANTHER" id="PTHR30401">
    <property type="entry name" value="TRNA 2-SELENOURIDINE SYNTHASE"/>
    <property type="match status" value="1"/>
</dbReference>
<sequence length="369" mass="41388">MFSNITVEELVPAIENGGMVLIDVRSPAEFKNFTIPGSINIPFFDDAERAEVGTLYKQVSVEAAKERGLEIISAKLPEFIRQFKALEGNLTVFCWRGGMRSRTTATLLSLMNIHSHRLEGGIRSYRKWVVAQLEEMAAPSRAFVLNGLTGAGKTRVLKALEKEGYPVIDFEGMANHKGSIFGQIGLEPHNQKVFDSLLVHRLRKLADAPYVLFEAESHRIGKVVIPPFLCDLKNRSTHLVIEMPMAERVKEIMEDYRPGVYAAECLEAFHRIKSRIHVPVAGQIEADLEAGNFPSAIQLLLESYYDSRYKHTEHQYPDAQKKFLQVGNVEEAARAVKGSIPHFSEGQQESRGNRAAAWRESPDSIEVGR</sequence>
<evidence type="ECO:0000259" key="3">
    <source>
        <dbReference type="PROSITE" id="PS50206"/>
    </source>
</evidence>
<protein>
    <submittedName>
        <fullName evidence="4">tRNA 2-selenouridine(34) synthase MnmH</fullName>
        <ecNumber evidence="4">2.5.1.-</ecNumber>
    </submittedName>
</protein>
<dbReference type="SUPFAM" id="SSF52821">
    <property type="entry name" value="Rhodanese/Cell cycle control phosphatase"/>
    <property type="match status" value="1"/>
</dbReference>
<dbReference type="SUPFAM" id="SSF52540">
    <property type="entry name" value="P-loop containing nucleoside triphosphate hydrolases"/>
    <property type="match status" value="1"/>
</dbReference>
<evidence type="ECO:0000313" key="4">
    <source>
        <dbReference type="EMBL" id="MFD1863555.1"/>
    </source>
</evidence>
<dbReference type="Gene3D" id="3.40.250.10">
    <property type="entry name" value="Rhodanese-like domain"/>
    <property type="match status" value="1"/>
</dbReference>
<dbReference type="Pfam" id="PF00581">
    <property type="entry name" value="Rhodanese"/>
    <property type="match status" value="1"/>
</dbReference>
<dbReference type="NCBIfam" id="NF008750">
    <property type="entry name" value="PRK11784.1-2"/>
    <property type="match status" value="1"/>
</dbReference>
<organism evidence="4 5">
    <name type="scientific">Planococcus chinensis</name>
    <dbReference type="NCBI Taxonomy" id="272917"/>
    <lineage>
        <taxon>Bacteria</taxon>
        <taxon>Bacillati</taxon>
        <taxon>Bacillota</taxon>
        <taxon>Bacilli</taxon>
        <taxon>Bacillales</taxon>
        <taxon>Caryophanaceae</taxon>
        <taxon>Planococcus</taxon>
    </lineage>
</organism>
<name>A0ABW4QJL3_9BACL</name>
<dbReference type="PANTHER" id="PTHR30401:SF0">
    <property type="entry name" value="TRNA 2-SELENOURIDINE SYNTHASE"/>
    <property type="match status" value="1"/>
</dbReference>
<proteinExistence type="predicted"/>
<feature type="region of interest" description="Disordered" evidence="2">
    <location>
        <begin position="339"/>
        <end position="369"/>
    </location>
</feature>
<dbReference type="Proteomes" id="UP001597273">
    <property type="component" value="Unassembled WGS sequence"/>
</dbReference>
<dbReference type="EMBL" id="JBHUFW010000008">
    <property type="protein sequence ID" value="MFD1863555.1"/>
    <property type="molecule type" value="Genomic_DNA"/>
</dbReference>
<gene>
    <name evidence="4" type="primary">mnmH</name>
    <name evidence="4" type="ORF">ACFSDB_11560</name>
</gene>
<dbReference type="PROSITE" id="PS50206">
    <property type="entry name" value="RHODANESE_3"/>
    <property type="match status" value="1"/>
</dbReference>
<feature type="domain" description="Rhodanese" evidence="3">
    <location>
        <begin position="15"/>
        <end position="131"/>
    </location>
</feature>
<keyword evidence="4" id="KW-0808">Transferase</keyword>
<keyword evidence="5" id="KW-1185">Reference proteome</keyword>